<keyword evidence="4 5" id="KW-0472">Membrane</keyword>
<protein>
    <recommendedName>
        <fullName evidence="6">Receptor ligand binding region domain-containing protein</fullName>
    </recommendedName>
</protein>
<feature type="transmembrane region" description="Helical" evidence="5">
    <location>
        <begin position="1038"/>
        <end position="1058"/>
    </location>
</feature>
<keyword evidence="8" id="KW-1185">Reference proteome</keyword>
<accession>A0AAU9JPZ2</accession>
<evidence type="ECO:0000259" key="6">
    <source>
        <dbReference type="Pfam" id="PF01094"/>
    </source>
</evidence>
<evidence type="ECO:0000256" key="2">
    <source>
        <dbReference type="ARBA" id="ARBA00022692"/>
    </source>
</evidence>
<feature type="transmembrane region" description="Helical" evidence="5">
    <location>
        <begin position="984"/>
        <end position="1002"/>
    </location>
</feature>
<sequence length="1144" mass="129844">MSTVPILYSESTSPLLVDYFKSAFDCPSANYTGCKADSHFIFVVYKISNYSDLDAIFINSDVVIILDATASLGTSAIINEYARKIGFLQCIIGYPPENALSYAFYSYFSLDSYAKAALSIAKHYSIDKAIAIITSDFVEMDFNNDEGIEIVSQIFIPQAATYDYIFWLISKQIKPLGIKWFFLKTNPEISKLIQQALIEADMNKEGYTYIYIQEAAWGAYLEGSILLEAKTWHSTDFKNYVYNLIHFAANNVYSLFTNNRAQGSFSGYILNTLLANVLKPEVMGFTVWNVKNGTVKKAGIINGAGFQLYSDLVFPGGTYDHPNSEKIKIPISINGASYDNDGLNTVNQVGADLAINTIKAENVFLSNFEIVVNNVTGFEFNENFTYIDDLGYFYISATESQLVLDTMKFFKENSILTPVLGVETSTIMSSLEYYPQYARVSYPNSRTASAAALILSVFGISKCSVLYTDSQWGEDFNKEFENQSDSYEISILNKKRVVPLGFNGSDTKIIQEIIDLKTRFVILEVHKPDIFYIIEAFYDLGMRKGDIYLIVGDGMISTSDLNEKLIGKNSYTKRKEIMSGLIYISFISFQNQFGFNLKSEFLSKYGYINDYMCLYYDAAYLGLKAINTLMNWGVNLNSSSIQDTVREIAFTGCSGVVRISQEGNDRITTILGIYNLIEINSTWTMNLCGEYDPSQLIVLQIKQSISWSDNGGVPSDIIGDGQECPFRDILVQSFRYGYIILIIIEIIPIIFGTFFAMKFYNIIFKQKYPKLITAQKENVLDIFSYFMFLIENLQYTQMCPDFKDFFPRWSNGTKLVFFDIRGIFKNGLFTFWNQVQLYEALVFAWILLFLIKNLNNQKNFILSTVNEFSLYIMPIIGEILFLPINLYLFQTFQCTSSIGDNFKDSFNDHYCSTFCWQGDHINYVIISSLALSVYIPTSLYYRFTWKSDLPFHFQEHPFHLALKSTVQIIFIIFATIVSPASKNAFSGLCIGLLLIYLIISAITKPLNYDRASLWYIIFIASALLFWCCCAISKLDDKLTALILLAIGLIILTMFGAVYQKLRLPCLLEAEKAINIVGLFRFQLSSSSPEMAGIIKTKPLRYVYIENDAPQSSEAKTLQLLKSTKSYIPEEDNVKSSAQLFEIET</sequence>
<feature type="transmembrane region" description="Helical" evidence="5">
    <location>
        <begin position="871"/>
        <end position="889"/>
    </location>
</feature>
<dbReference type="SUPFAM" id="SSF53822">
    <property type="entry name" value="Periplasmic binding protein-like I"/>
    <property type="match status" value="2"/>
</dbReference>
<comment type="subcellular location">
    <subcellularLocation>
        <location evidence="1">Membrane</location>
    </subcellularLocation>
</comment>
<feature type="transmembrane region" description="Helical" evidence="5">
    <location>
        <begin position="921"/>
        <end position="940"/>
    </location>
</feature>
<dbReference type="InterPro" id="IPR028082">
    <property type="entry name" value="Peripla_BP_I"/>
</dbReference>
<comment type="caution">
    <text evidence="7">The sequence shown here is derived from an EMBL/GenBank/DDBJ whole genome shotgun (WGS) entry which is preliminary data.</text>
</comment>
<gene>
    <name evidence="7" type="ORF">BSTOLATCC_MIC45509</name>
</gene>
<dbReference type="InterPro" id="IPR001828">
    <property type="entry name" value="ANF_lig-bd_rcpt"/>
</dbReference>
<feature type="transmembrane region" description="Helical" evidence="5">
    <location>
        <begin position="831"/>
        <end position="851"/>
    </location>
</feature>
<evidence type="ECO:0000256" key="3">
    <source>
        <dbReference type="ARBA" id="ARBA00022989"/>
    </source>
</evidence>
<evidence type="ECO:0000256" key="5">
    <source>
        <dbReference type="SAM" id="Phobius"/>
    </source>
</evidence>
<keyword evidence="3 5" id="KW-1133">Transmembrane helix</keyword>
<dbReference type="Proteomes" id="UP001162131">
    <property type="component" value="Unassembled WGS sequence"/>
</dbReference>
<dbReference type="Gene3D" id="3.40.50.2300">
    <property type="match status" value="2"/>
</dbReference>
<evidence type="ECO:0000256" key="1">
    <source>
        <dbReference type="ARBA" id="ARBA00004370"/>
    </source>
</evidence>
<evidence type="ECO:0000313" key="8">
    <source>
        <dbReference type="Proteomes" id="UP001162131"/>
    </source>
</evidence>
<dbReference type="EMBL" id="CAJZBQ010000045">
    <property type="protein sequence ID" value="CAG9328050.1"/>
    <property type="molecule type" value="Genomic_DNA"/>
</dbReference>
<dbReference type="GO" id="GO:0016020">
    <property type="term" value="C:membrane"/>
    <property type="evidence" value="ECO:0007669"/>
    <property type="project" value="UniProtKB-SubCell"/>
</dbReference>
<evidence type="ECO:0000313" key="7">
    <source>
        <dbReference type="EMBL" id="CAG9328050.1"/>
    </source>
</evidence>
<organism evidence="7 8">
    <name type="scientific">Blepharisma stoltei</name>
    <dbReference type="NCBI Taxonomy" id="1481888"/>
    <lineage>
        <taxon>Eukaryota</taxon>
        <taxon>Sar</taxon>
        <taxon>Alveolata</taxon>
        <taxon>Ciliophora</taxon>
        <taxon>Postciliodesmatophora</taxon>
        <taxon>Heterotrichea</taxon>
        <taxon>Heterotrichida</taxon>
        <taxon>Blepharismidae</taxon>
        <taxon>Blepharisma</taxon>
    </lineage>
</organism>
<proteinExistence type="predicted"/>
<keyword evidence="2 5" id="KW-0812">Transmembrane</keyword>
<feature type="domain" description="Receptor ligand binding region" evidence="6">
    <location>
        <begin position="424"/>
        <end position="676"/>
    </location>
</feature>
<name>A0AAU9JPZ2_9CILI</name>
<feature type="transmembrane region" description="Helical" evidence="5">
    <location>
        <begin position="1014"/>
        <end position="1031"/>
    </location>
</feature>
<dbReference type="Pfam" id="PF01094">
    <property type="entry name" value="ANF_receptor"/>
    <property type="match status" value="1"/>
</dbReference>
<feature type="transmembrane region" description="Helical" evidence="5">
    <location>
        <begin position="736"/>
        <end position="757"/>
    </location>
</feature>
<evidence type="ECO:0000256" key="4">
    <source>
        <dbReference type="ARBA" id="ARBA00023136"/>
    </source>
</evidence>
<reference evidence="7" key="1">
    <citation type="submission" date="2021-09" db="EMBL/GenBank/DDBJ databases">
        <authorList>
            <consortium name="AG Swart"/>
            <person name="Singh M."/>
            <person name="Singh A."/>
            <person name="Seah K."/>
            <person name="Emmerich C."/>
        </authorList>
    </citation>
    <scope>NUCLEOTIDE SEQUENCE</scope>
    <source>
        <strain evidence="7">ATCC30299</strain>
    </source>
</reference>
<dbReference type="AlphaFoldDB" id="A0AAU9JPZ2"/>
<feature type="transmembrane region" description="Helical" evidence="5">
    <location>
        <begin position="960"/>
        <end position="977"/>
    </location>
</feature>